<dbReference type="RefSeq" id="XP_058985236.1">
    <property type="nucleotide sequence ID" value="XM_059129253.1"/>
</dbReference>
<dbReference type="Gene3D" id="4.10.60.10">
    <property type="entry name" value="Zinc finger, CCHC-type"/>
    <property type="match status" value="1"/>
</dbReference>
<gene>
    <name evidence="3" type="primary">LOC131805710</name>
    <name evidence="4" type="synonym">LOC131805711</name>
</gene>
<dbReference type="Proteomes" id="UP001652621">
    <property type="component" value="Unplaced"/>
</dbReference>
<dbReference type="SUPFAM" id="SSF57756">
    <property type="entry name" value="Retrovirus zinc finger-like domains"/>
    <property type="match status" value="1"/>
</dbReference>
<dbReference type="Pfam" id="PF14223">
    <property type="entry name" value="Retrotran_gag_2"/>
    <property type="match status" value="1"/>
</dbReference>
<dbReference type="PANTHER" id="PTHR47592:SF31">
    <property type="entry name" value="ZINC FINGER, CCHC-TYPE-RELATED"/>
    <property type="match status" value="1"/>
</dbReference>
<dbReference type="GeneID" id="131805710"/>
<protein>
    <submittedName>
        <fullName evidence="3">Uncharacterized protein LOC131805710</fullName>
    </submittedName>
    <submittedName>
        <fullName evidence="4">Uncharacterized protein LOC131805711</fullName>
    </submittedName>
</protein>
<feature type="domain" description="Retrovirus-related Pol polyprotein from transposon TNT 1-94-like beta-barrel" evidence="1">
    <location>
        <begin position="274"/>
        <end position="356"/>
    </location>
</feature>
<dbReference type="RefSeq" id="XP_058985237.1">
    <property type="nucleotide sequence ID" value="XM_059129254.1"/>
</dbReference>
<reference evidence="3 4" key="1">
    <citation type="submission" date="2025-05" db="UniProtKB">
        <authorList>
            <consortium name="RefSeq"/>
        </authorList>
    </citation>
    <scope>IDENTIFICATION</scope>
    <source>
        <strain evidence="3 4">Aabys</strain>
        <tissue evidence="3 4">Whole body</tissue>
    </source>
</reference>
<name>A0ABM3VHG2_MUSDO</name>
<keyword evidence="2" id="KW-1185">Reference proteome</keyword>
<organism evidence="2 3">
    <name type="scientific">Musca domestica</name>
    <name type="common">House fly</name>
    <dbReference type="NCBI Taxonomy" id="7370"/>
    <lineage>
        <taxon>Eukaryota</taxon>
        <taxon>Metazoa</taxon>
        <taxon>Ecdysozoa</taxon>
        <taxon>Arthropoda</taxon>
        <taxon>Hexapoda</taxon>
        <taxon>Insecta</taxon>
        <taxon>Pterygota</taxon>
        <taxon>Neoptera</taxon>
        <taxon>Endopterygota</taxon>
        <taxon>Diptera</taxon>
        <taxon>Brachycera</taxon>
        <taxon>Muscomorpha</taxon>
        <taxon>Muscoidea</taxon>
        <taxon>Muscidae</taxon>
        <taxon>Musca</taxon>
    </lineage>
</organism>
<evidence type="ECO:0000259" key="1">
    <source>
        <dbReference type="Pfam" id="PF22936"/>
    </source>
</evidence>
<sequence length="372" mass="43163">MDFAKHIKPLENETDYPIWKRKMRDLLDYHEGAIDVIEGKLKNPNPPSSDATSEQKKLYKEKSDLYRKANSYAKSMIASAVSDNVYQKIMDKETAAEAWESLMVQFEARSKDQLFKICIDFFSFTWNLSEDVSLHIAKLKSLWIELNNGLKGRKENELPEVLLVCKILQILPSHFDTFKSSWMLLTKNEEKNFEEMTAQLCMYQRNCKGADVKDEEALMLNNVKKKFPQTNNTKTSKKNGACNYCHKKGHWIRDCRKWISDEINTIKEDISKNWWIDNGATRHVANNRNVFKSFEKFKECCKIKAAGGEMLDVIGKGTVDIKSYVNNKVIQITLTDVWYVPRVSRNLFSVLSAQDLNFFAIILDYNKQSNIS</sequence>
<dbReference type="InterPro" id="IPR036875">
    <property type="entry name" value="Znf_CCHC_sf"/>
</dbReference>
<evidence type="ECO:0000313" key="3">
    <source>
        <dbReference type="RefSeq" id="XP_058985236.1"/>
    </source>
</evidence>
<dbReference type="PANTHER" id="PTHR47592">
    <property type="entry name" value="PBF68 PROTEIN"/>
    <property type="match status" value="1"/>
</dbReference>
<dbReference type="Pfam" id="PF22936">
    <property type="entry name" value="Pol_BBD"/>
    <property type="match status" value="1"/>
</dbReference>
<dbReference type="InterPro" id="IPR054722">
    <property type="entry name" value="PolX-like_BBD"/>
</dbReference>
<evidence type="ECO:0000313" key="2">
    <source>
        <dbReference type="Proteomes" id="UP001652621"/>
    </source>
</evidence>
<proteinExistence type="predicted"/>
<evidence type="ECO:0000313" key="4">
    <source>
        <dbReference type="RefSeq" id="XP_058985237.1"/>
    </source>
</evidence>
<accession>A0ABM3VHG2</accession>